<dbReference type="Proteomes" id="UP000028999">
    <property type="component" value="Unassembled WGS sequence"/>
</dbReference>
<evidence type="ECO:0000313" key="2">
    <source>
        <dbReference type="Proteomes" id="UP000028999"/>
    </source>
</evidence>
<dbReference type="PaxDb" id="3708-A0A078H2R4"/>
<gene>
    <name evidence="1" type="primary">BnaA08g26930D</name>
    <name evidence="1" type="ORF">GSBRNA2T00047232001</name>
</gene>
<accession>A0A078H2R4</accession>
<proteinExistence type="predicted"/>
<keyword evidence="2" id="KW-1185">Reference proteome</keyword>
<organism evidence="1 2">
    <name type="scientific">Brassica napus</name>
    <name type="common">Rape</name>
    <dbReference type="NCBI Taxonomy" id="3708"/>
    <lineage>
        <taxon>Eukaryota</taxon>
        <taxon>Viridiplantae</taxon>
        <taxon>Streptophyta</taxon>
        <taxon>Embryophyta</taxon>
        <taxon>Tracheophyta</taxon>
        <taxon>Spermatophyta</taxon>
        <taxon>Magnoliopsida</taxon>
        <taxon>eudicotyledons</taxon>
        <taxon>Gunneridae</taxon>
        <taxon>Pentapetalae</taxon>
        <taxon>rosids</taxon>
        <taxon>malvids</taxon>
        <taxon>Brassicales</taxon>
        <taxon>Brassicaceae</taxon>
        <taxon>Brassiceae</taxon>
        <taxon>Brassica</taxon>
    </lineage>
</organism>
<name>A0A078H2R4_BRANA</name>
<protein>
    <submittedName>
        <fullName evidence="1">BnaA08g26930D protein</fullName>
    </submittedName>
</protein>
<evidence type="ECO:0000313" key="1">
    <source>
        <dbReference type="EMBL" id="CDY31143.1"/>
    </source>
</evidence>
<dbReference type="EMBL" id="LK032267">
    <property type="protein sequence ID" value="CDY31143.1"/>
    <property type="molecule type" value="Genomic_DNA"/>
</dbReference>
<sequence length="17" mass="1929">MRRLVNTKGGRTIQNQG</sequence>
<reference evidence="1 2" key="1">
    <citation type="journal article" date="2014" name="Science">
        <title>Plant genetics. Early allopolyploid evolution in the post-Neolithic Brassica napus oilseed genome.</title>
        <authorList>
            <person name="Chalhoub B."/>
            <person name="Denoeud F."/>
            <person name="Liu S."/>
            <person name="Parkin I.A."/>
            <person name="Tang H."/>
            <person name="Wang X."/>
            <person name="Chiquet J."/>
            <person name="Belcram H."/>
            <person name="Tong C."/>
            <person name="Samans B."/>
            <person name="Correa M."/>
            <person name="Da Silva C."/>
            <person name="Just J."/>
            <person name="Falentin C."/>
            <person name="Koh C.S."/>
            <person name="Le Clainche I."/>
            <person name="Bernard M."/>
            <person name="Bento P."/>
            <person name="Noel B."/>
            <person name="Labadie K."/>
            <person name="Alberti A."/>
            <person name="Charles M."/>
            <person name="Arnaud D."/>
            <person name="Guo H."/>
            <person name="Daviaud C."/>
            <person name="Alamery S."/>
            <person name="Jabbari K."/>
            <person name="Zhao M."/>
            <person name="Edger P.P."/>
            <person name="Chelaifa H."/>
            <person name="Tack D."/>
            <person name="Lassalle G."/>
            <person name="Mestiri I."/>
            <person name="Schnel N."/>
            <person name="Le Paslier M.C."/>
            <person name="Fan G."/>
            <person name="Renault V."/>
            <person name="Bayer P.E."/>
            <person name="Golicz A.A."/>
            <person name="Manoli S."/>
            <person name="Lee T.H."/>
            <person name="Thi V.H."/>
            <person name="Chalabi S."/>
            <person name="Hu Q."/>
            <person name="Fan C."/>
            <person name="Tollenaere R."/>
            <person name="Lu Y."/>
            <person name="Battail C."/>
            <person name="Shen J."/>
            <person name="Sidebottom C.H."/>
            <person name="Wang X."/>
            <person name="Canaguier A."/>
            <person name="Chauveau A."/>
            <person name="Berard A."/>
            <person name="Deniot G."/>
            <person name="Guan M."/>
            <person name="Liu Z."/>
            <person name="Sun F."/>
            <person name="Lim Y.P."/>
            <person name="Lyons E."/>
            <person name="Town C.D."/>
            <person name="Bancroft I."/>
            <person name="Wang X."/>
            <person name="Meng J."/>
            <person name="Ma J."/>
            <person name="Pires J.C."/>
            <person name="King G.J."/>
            <person name="Brunel D."/>
            <person name="Delourme R."/>
            <person name="Renard M."/>
            <person name="Aury J.M."/>
            <person name="Adams K.L."/>
            <person name="Batley J."/>
            <person name="Snowdon R.J."/>
            <person name="Tost J."/>
            <person name="Edwards D."/>
            <person name="Zhou Y."/>
            <person name="Hua W."/>
            <person name="Sharpe A.G."/>
            <person name="Paterson A.H."/>
            <person name="Guan C."/>
            <person name="Wincker P."/>
        </authorList>
    </citation>
    <scope>NUCLEOTIDE SEQUENCE [LARGE SCALE GENOMIC DNA]</scope>
    <source>
        <strain evidence="2">cv. Darmor-bzh</strain>
    </source>
</reference>
<dbReference type="AlphaFoldDB" id="A0A078H2R4"/>